<accession>A0A7U9CK49</accession>
<evidence type="ECO:0000313" key="1">
    <source>
        <dbReference type="EMBL" id="EJZ56756.1"/>
    </source>
</evidence>
<evidence type="ECO:0008006" key="3">
    <source>
        <dbReference type="Google" id="ProtNLM"/>
    </source>
</evidence>
<proteinExistence type="predicted"/>
<organism evidence="1 2">
    <name type="scientific">Pseudomonas fluorescens R124</name>
    <dbReference type="NCBI Taxonomy" id="743713"/>
    <lineage>
        <taxon>Bacteria</taxon>
        <taxon>Pseudomonadati</taxon>
        <taxon>Pseudomonadota</taxon>
        <taxon>Gammaproteobacteria</taxon>
        <taxon>Pseudomonadales</taxon>
        <taxon>Pseudomonadaceae</taxon>
        <taxon>Pseudomonas</taxon>
    </lineage>
</organism>
<reference evidence="1 2" key="1">
    <citation type="submission" date="2012-08" db="EMBL/GenBank/DDBJ databases">
        <title>The genome of cave-isolated P. fluorescens strain R124 demonstrates phenotypic adaptation to the mineral environment.</title>
        <authorList>
            <person name="Barton M.D."/>
            <person name="Petronio M."/>
            <person name="Giarrizzo J.G."/>
            <person name="Bowling B.V."/>
            <person name="Barton H.A."/>
        </authorList>
    </citation>
    <scope>NUCLEOTIDE SEQUENCE [LARGE SCALE GENOMIC DNA]</scope>
    <source>
        <strain evidence="1 2">R124</strain>
    </source>
</reference>
<evidence type="ECO:0000313" key="2">
    <source>
        <dbReference type="Proteomes" id="UP000006045"/>
    </source>
</evidence>
<gene>
    <name evidence="1" type="ORF">I1A_001067</name>
</gene>
<dbReference type="Proteomes" id="UP000006045">
    <property type="component" value="Chromosome"/>
</dbReference>
<protein>
    <recommendedName>
        <fullName evidence="3">Energy transducer TonB</fullName>
    </recommendedName>
</protein>
<dbReference type="AlphaFoldDB" id="A0A7U9CK49"/>
<dbReference type="EMBL" id="CM001561">
    <property type="protein sequence ID" value="EJZ56756.1"/>
    <property type="molecule type" value="Genomic_DNA"/>
</dbReference>
<sequence>MADKTINAHFARAERQPKKMSGILPTSIGYISPKGDFSRHNTQALGGVSHLWQDFFAQALAEQTSDVVPACGTFPPVDLNSPEEPTLGSELHAHIVEQRQCDVVDTEVRPPEPLFLPIAEFETDLLDKPFPPFPPEELKAQQEQQDFDSSWVRPIVINNGQPLPEPGPAPQKKPLYLPIAEFDLDLLQKPYPPFPPEEIAEQQKALDFDNGWARPIVLQNLRLAA</sequence>
<name>A0A7U9CK49_PSEFL</name>